<evidence type="ECO:0000313" key="2">
    <source>
        <dbReference type="EMBL" id="BBO73282.1"/>
    </source>
</evidence>
<dbReference type="InterPro" id="IPR001296">
    <property type="entry name" value="Glyco_trans_1"/>
</dbReference>
<evidence type="ECO:0000259" key="1">
    <source>
        <dbReference type="Pfam" id="PF00534"/>
    </source>
</evidence>
<dbReference type="RefSeq" id="WP_155302402.1">
    <property type="nucleotide sequence ID" value="NZ_AP021875.1"/>
</dbReference>
<dbReference type="Gene3D" id="3.40.50.2000">
    <property type="entry name" value="Glycogen Phosphorylase B"/>
    <property type="match status" value="2"/>
</dbReference>
<reference evidence="2 3" key="1">
    <citation type="submission" date="2019-11" db="EMBL/GenBank/DDBJ databases">
        <title>Comparative genomics of hydrocarbon-degrading Desulfosarcina strains.</title>
        <authorList>
            <person name="Watanabe M."/>
            <person name="Kojima H."/>
            <person name="Fukui M."/>
        </authorList>
    </citation>
    <scope>NUCLEOTIDE SEQUENCE [LARGE SCALE GENOMIC DNA]</scope>
    <source>
        <strain evidence="2 3">PP31</strain>
    </source>
</reference>
<protein>
    <submittedName>
        <fullName evidence="2">Glycosyl transferase family 1</fullName>
    </submittedName>
</protein>
<proteinExistence type="predicted"/>
<gene>
    <name evidence="2" type="ORF">DSCW_06990</name>
</gene>
<dbReference type="KEGG" id="dwd:DSCW_06990"/>
<dbReference type="GO" id="GO:0016757">
    <property type="term" value="F:glycosyltransferase activity"/>
    <property type="evidence" value="ECO:0007669"/>
    <property type="project" value="InterPro"/>
</dbReference>
<evidence type="ECO:0000313" key="3">
    <source>
        <dbReference type="Proteomes" id="UP000427769"/>
    </source>
</evidence>
<accession>A0A5K7YU31</accession>
<sequence>MKNVLIISYMFPPIAGAGIQRILKFLKFLPDYNIRPVVFCPENAIWNAMDPNNLSLPYLNEIKIYRCGIRKLRQYYFLRYTRMFKRHPYFLFLALKYIWSLDYFSSWYFECRETAIKIAAKEKIDCVLTSSPPHSVQLFGAYLKEKTNLPWIMDLRDAMFDNPDRDFKRISIKMQAKIEKYYEKKFLKKADAIISVSQPILESISKRYLPLNCISKSHLITNGFDQEDYQKFNVETQNTGKLIITYTGSFLGKRTPIHFLEAMSMLYKKSLIDINSILIRFIGSFDDAVLKKIRDYKNFCNIEILGFQPYDKALYYQMSSDILLLINSVSEDQGGSQVLTGKIFEYIGAMKPIFALTPDGPLKNIIQKGNFGSVAPPRDVKRIAYEFKKVYEKWHKEKRLAFEPDVEFRNTFSRKKQAEKLSSIINCLTQS</sequence>
<dbReference type="OrthoDB" id="7366221at2"/>
<dbReference type="EMBL" id="AP021875">
    <property type="protein sequence ID" value="BBO73282.1"/>
    <property type="molecule type" value="Genomic_DNA"/>
</dbReference>
<feature type="domain" description="Glycosyl transferase family 1" evidence="1">
    <location>
        <begin position="232"/>
        <end position="400"/>
    </location>
</feature>
<dbReference type="Proteomes" id="UP000427769">
    <property type="component" value="Chromosome"/>
</dbReference>
<dbReference type="AlphaFoldDB" id="A0A5K7YU31"/>
<dbReference type="SUPFAM" id="SSF53756">
    <property type="entry name" value="UDP-Glycosyltransferase/glycogen phosphorylase"/>
    <property type="match status" value="1"/>
</dbReference>
<name>A0A5K7YU31_9BACT</name>
<keyword evidence="2" id="KW-0808">Transferase</keyword>
<keyword evidence="3" id="KW-1185">Reference proteome</keyword>
<organism evidence="2 3">
    <name type="scientific">Desulfosarcina widdelii</name>
    <dbReference type="NCBI Taxonomy" id="947919"/>
    <lineage>
        <taxon>Bacteria</taxon>
        <taxon>Pseudomonadati</taxon>
        <taxon>Thermodesulfobacteriota</taxon>
        <taxon>Desulfobacteria</taxon>
        <taxon>Desulfobacterales</taxon>
        <taxon>Desulfosarcinaceae</taxon>
        <taxon>Desulfosarcina</taxon>
    </lineage>
</organism>
<dbReference type="Pfam" id="PF00534">
    <property type="entry name" value="Glycos_transf_1"/>
    <property type="match status" value="1"/>
</dbReference>